<dbReference type="Pfam" id="PF10022">
    <property type="entry name" value="DUF2264"/>
    <property type="match status" value="1"/>
</dbReference>
<accession>A0ABT9U7U3</accession>
<evidence type="ECO:0000313" key="3">
    <source>
        <dbReference type="Proteomes" id="UP001229346"/>
    </source>
</evidence>
<dbReference type="Proteomes" id="UP001229346">
    <property type="component" value="Unassembled WGS sequence"/>
</dbReference>
<sequence>MRSGKSIHDEVEDRDYWLEQLDAIGGPVLEALAERRLKLSMPIETSSGNAESTVERGKYSHLEAFGRLLSGIAPWLENGERYGAEGELRERYVELSRTCLDAATDPDSPDYMNFGDGFQPIVDAAFLAQALLRAPNELLRALEPRVKANVVNALKLTRSRKPVFSNWLLFAATIESALCLLGESDWDHMRVDYALKQHEQWYLGDGVYGDGPEFHFDYYNSFVIQPMLVDVMAAVGDTYEEWSAMRDSIHTRARRFAEVQERLIAPDGSYPPIGRSLAYRFGAFQSLAQSALRDDLPSGLDPAQVRSALTAVIRRTLELPGNFTADGWLTIGFCGHQPGVGEHYISTGSLYLSATVFLPLGLPDAHPFWSGAQRDWTSRKAWSGMPFPIDKAIK</sequence>
<dbReference type="EMBL" id="JAUSSU010000012">
    <property type="protein sequence ID" value="MDQ0115702.1"/>
    <property type="molecule type" value="Genomic_DNA"/>
</dbReference>
<organism evidence="2 3">
    <name type="scientific">Paenibacillus harenae</name>
    <dbReference type="NCBI Taxonomy" id="306543"/>
    <lineage>
        <taxon>Bacteria</taxon>
        <taxon>Bacillati</taxon>
        <taxon>Bacillota</taxon>
        <taxon>Bacilli</taxon>
        <taxon>Bacillales</taxon>
        <taxon>Paenibacillaceae</taxon>
        <taxon>Paenibacillus</taxon>
    </lineage>
</organism>
<dbReference type="PIRSF" id="PIRSF014753">
    <property type="entry name" value="UCP014753"/>
    <property type="match status" value="1"/>
</dbReference>
<dbReference type="RefSeq" id="WP_307207578.1">
    <property type="nucleotide sequence ID" value="NZ_JAUSSU010000012.1"/>
</dbReference>
<proteinExistence type="predicted"/>
<keyword evidence="3" id="KW-1185">Reference proteome</keyword>
<dbReference type="PANTHER" id="PTHR35339">
    <property type="entry name" value="LINALOOL DEHYDRATASE_ISOMERASE DOMAIN-CONTAINING PROTEIN"/>
    <property type="match status" value="1"/>
</dbReference>
<protein>
    <recommendedName>
        <fullName evidence="1">DUF2264 domain-containing protein</fullName>
    </recommendedName>
</protein>
<evidence type="ECO:0000259" key="1">
    <source>
        <dbReference type="Pfam" id="PF10022"/>
    </source>
</evidence>
<reference evidence="2 3" key="1">
    <citation type="submission" date="2023-07" db="EMBL/GenBank/DDBJ databases">
        <title>Sorghum-associated microbial communities from plants grown in Nebraska, USA.</title>
        <authorList>
            <person name="Schachtman D."/>
        </authorList>
    </citation>
    <scope>NUCLEOTIDE SEQUENCE [LARGE SCALE GENOMIC DNA]</scope>
    <source>
        <strain evidence="2 3">CC482</strain>
    </source>
</reference>
<feature type="domain" description="DUF2264" evidence="1">
    <location>
        <begin position="13"/>
        <end position="376"/>
    </location>
</feature>
<name>A0ABT9U7U3_PAEHA</name>
<gene>
    <name evidence="2" type="ORF">J2T15_005169</name>
</gene>
<dbReference type="InterPro" id="IPR016624">
    <property type="entry name" value="UCP014753"/>
</dbReference>
<comment type="caution">
    <text evidence="2">The sequence shown here is derived from an EMBL/GenBank/DDBJ whole genome shotgun (WGS) entry which is preliminary data.</text>
</comment>
<dbReference type="PANTHER" id="PTHR35339:SF3">
    <property type="entry name" value="DUF2264 DOMAIN-CONTAINING PROTEIN"/>
    <property type="match status" value="1"/>
</dbReference>
<dbReference type="InterPro" id="IPR049349">
    <property type="entry name" value="DUF2264_N"/>
</dbReference>
<evidence type="ECO:0000313" key="2">
    <source>
        <dbReference type="EMBL" id="MDQ0115702.1"/>
    </source>
</evidence>